<keyword evidence="3" id="KW-1185">Reference proteome</keyword>
<dbReference type="EMBL" id="BMME01000001">
    <property type="protein sequence ID" value="GGK11916.1"/>
    <property type="molecule type" value="Genomic_DNA"/>
</dbReference>
<evidence type="ECO:0000313" key="3">
    <source>
        <dbReference type="Proteomes" id="UP000599009"/>
    </source>
</evidence>
<feature type="signal peptide" evidence="1">
    <location>
        <begin position="1"/>
        <end position="29"/>
    </location>
</feature>
<evidence type="ECO:0008006" key="4">
    <source>
        <dbReference type="Google" id="ProtNLM"/>
    </source>
</evidence>
<reference evidence="3" key="1">
    <citation type="journal article" date="2019" name="Int. J. Syst. Evol. Microbiol.">
        <title>The Global Catalogue of Microorganisms (GCM) 10K type strain sequencing project: providing services to taxonomists for standard genome sequencing and annotation.</title>
        <authorList>
            <consortium name="The Broad Institute Genomics Platform"/>
            <consortium name="The Broad Institute Genome Sequencing Center for Infectious Disease"/>
            <person name="Wu L."/>
            <person name="Ma J."/>
        </authorList>
    </citation>
    <scope>NUCLEOTIDE SEQUENCE [LARGE SCALE GENOMIC DNA]</scope>
    <source>
        <strain evidence="3">CGMCC 1.8985</strain>
    </source>
</reference>
<protein>
    <recommendedName>
        <fullName evidence="4">DUF3108 domain-containing protein</fullName>
    </recommendedName>
</protein>
<dbReference type="InterPro" id="IPR021457">
    <property type="entry name" value="DUF3108"/>
</dbReference>
<accession>A0ABQ2EGV5</accession>
<dbReference type="Pfam" id="PF11306">
    <property type="entry name" value="DUF3108"/>
    <property type="match status" value="1"/>
</dbReference>
<evidence type="ECO:0000313" key="2">
    <source>
        <dbReference type="EMBL" id="GGK11916.1"/>
    </source>
</evidence>
<gene>
    <name evidence="2" type="ORF">GCM10011394_21520</name>
</gene>
<name>A0ABQ2EGV5_9GAMM</name>
<dbReference type="Proteomes" id="UP000599009">
    <property type="component" value="Unassembled WGS sequence"/>
</dbReference>
<proteinExistence type="predicted"/>
<evidence type="ECO:0000256" key="1">
    <source>
        <dbReference type="SAM" id="SignalP"/>
    </source>
</evidence>
<keyword evidence="1" id="KW-0732">Signal</keyword>
<sequence length="238" mass="26105">MQNLNSIRGRAALVASSLLLALSAAPALAIEAFNADYQANYMGMEAKATMSLASAGKDRWQYRIDIGGMGAELEQSTVFEIDGKQWRPLKSVDSQRGTSGLAAMLVKRKTVTADYDWTRGEARWTGDVKADRAGPVKLREGDLDGMLMNLVLVRDVAAGKPLEYRLVEDGRVKRQSFQVAGKEAIEVGGKSHEATRVVRKDGKREIIAWVVDGLPVPARVLQRRDGKDHIDLRLTAVN</sequence>
<comment type="caution">
    <text evidence="2">The sequence shown here is derived from an EMBL/GenBank/DDBJ whole genome shotgun (WGS) entry which is preliminary data.</text>
</comment>
<dbReference type="RefSeq" id="WP_132986520.1">
    <property type="nucleotide sequence ID" value="NZ_BMME01000001.1"/>
</dbReference>
<feature type="chain" id="PRO_5045865825" description="DUF3108 domain-containing protein" evidence="1">
    <location>
        <begin position="30"/>
        <end position="238"/>
    </location>
</feature>
<organism evidence="2 3">
    <name type="scientific">Luteimonas terricola</name>
    <dbReference type="NCBI Taxonomy" id="645597"/>
    <lineage>
        <taxon>Bacteria</taxon>
        <taxon>Pseudomonadati</taxon>
        <taxon>Pseudomonadota</taxon>
        <taxon>Gammaproteobacteria</taxon>
        <taxon>Lysobacterales</taxon>
        <taxon>Lysobacteraceae</taxon>
        <taxon>Luteimonas</taxon>
    </lineage>
</organism>